<accession>A0A7U3VNZ4</accession>
<proteinExistence type="predicted"/>
<dbReference type="KEGG" id="arev:RVR_4214"/>
<evidence type="ECO:0000256" key="2">
    <source>
        <dbReference type="SAM" id="Phobius"/>
    </source>
</evidence>
<dbReference type="EMBL" id="AP018365">
    <property type="protein sequence ID" value="BBA98143.1"/>
    <property type="molecule type" value="Genomic_DNA"/>
</dbReference>
<dbReference type="Pfam" id="PF13367">
    <property type="entry name" value="PrsW-protease"/>
    <property type="match status" value="1"/>
</dbReference>
<feature type="transmembrane region" description="Helical" evidence="2">
    <location>
        <begin position="42"/>
        <end position="64"/>
    </location>
</feature>
<feature type="region of interest" description="Disordered" evidence="1">
    <location>
        <begin position="1"/>
        <end position="22"/>
    </location>
</feature>
<dbReference type="AlphaFoldDB" id="A0A7U3VNZ4"/>
<keyword evidence="2" id="KW-0812">Transmembrane</keyword>
<reference evidence="3 4" key="1">
    <citation type="journal article" date="2010" name="J. Bacteriol.">
        <title>Biochemical characterization of a novel indole prenyltransferase from Streptomyces sp. SN-593.</title>
        <authorList>
            <person name="Takahashi S."/>
            <person name="Takagi H."/>
            <person name="Toyoda A."/>
            <person name="Uramoto M."/>
            <person name="Nogawa T."/>
            <person name="Ueki M."/>
            <person name="Sakaki Y."/>
            <person name="Osada H."/>
        </authorList>
    </citation>
    <scope>NUCLEOTIDE SEQUENCE [LARGE SCALE GENOMIC DNA]</scope>
    <source>
        <strain evidence="3 4">SN-593</strain>
    </source>
</reference>
<sequence length="527" mass="57037">MVTTHSYPSAPDAPLGDDVPREPTTAHYGPRRAFWESRAVRTGALFTALAVCGVVILAVLRHHIGTEPFLVGLALALLPVPLIVWAYLWFDRVAPSPWQNVVFAFSWGACAATLVAIFANEYGAKLLATAFSATPTQSDRWGATFVAPLVEETAKGSALLLLFLFRRRHIESLLDGIVLAGLTATGFAFTENILYLGTAFDQDKALGGDGIGTTVATFVVRVLMTPFAHPLFTSMTGIGFALAATLRPGLRWRWRWVPPVCGWLLAMVLHGTWNGSSELSPVGFLTVYVSVMVPVFGLVVWLAFWARSGELRTVRRHLPPYAAAGWLGVGEPHALGTMRIRVEARREAKRLVGEQAARAVRDYTAFATHLAFLRAAAERGAPEPDFAAREAELLSHLWHRRALAQPALAHAVALDEPPARPLPLPYAPQPYAPPYAQVPPPRGASWGPPRAGGPTGWPQAASPPYGPPRQFRPPPPYDPPPYGPPPSYSPPPYGPPPYGPPPYGPPPSYSPPPYGPAQAAQDRPEHL</sequence>
<evidence type="ECO:0000313" key="4">
    <source>
        <dbReference type="Proteomes" id="UP000595703"/>
    </source>
</evidence>
<feature type="compositionally biased region" description="Pro residues" evidence="1">
    <location>
        <begin position="464"/>
        <end position="515"/>
    </location>
</feature>
<name>A0A7U3VNZ4_9ACTN</name>
<feature type="transmembrane region" description="Helical" evidence="2">
    <location>
        <begin position="256"/>
        <end position="273"/>
    </location>
</feature>
<protein>
    <submittedName>
        <fullName evidence="3">Putative membrane protein</fullName>
    </submittedName>
</protein>
<keyword evidence="2" id="KW-1133">Transmembrane helix</keyword>
<dbReference type="RefSeq" id="WP_202234325.1">
    <property type="nucleotide sequence ID" value="NZ_AP018365.1"/>
</dbReference>
<feature type="transmembrane region" description="Helical" evidence="2">
    <location>
        <begin position="70"/>
        <end position="90"/>
    </location>
</feature>
<dbReference type="Proteomes" id="UP000595703">
    <property type="component" value="Chromosome"/>
</dbReference>
<dbReference type="PANTHER" id="PTHR36844">
    <property type="entry name" value="PROTEASE PRSW"/>
    <property type="match status" value="1"/>
</dbReference>
<dbReference type="PRINTS" id="PR01217">
    <property type="entry name" value="PRICHEXTENSN"/>
</dbReference>
<reference evidence="3 4" key="4">
    <citation type="journal article" date="2020" name="Sci. Rep.">
        <title>beta-carboline chemical signals induce reveromycin production through a LuxR family regulator in Streptomyces sp. SN-593.</title>
        <authorList>
            <person name="Panthee S."/>
            <person name="Kito N."/>
            <person name="Hayashi T."/>
            <person name="Shimizu T."/>
            <person name="Ishikawa J."/>
            <person name="Hamamoto H."/>
            <person name="Osada H."/>
            <person name="Takahashi S."/>
        </authorList>
    </citation>
    <scope>NUCLEOTIDE SEQUENCE [LARGE SCALE GENOMIC DNA]</scope>
    <source>
        <strain evidence="3 4">SN-593</strain>
    </source>
</reference>
<evidence type="ECO:0000313" key="3">
    <source>
        <dbReference type="EMBL" id="BBA98143.1"/>
    </source>
</evidence>
<gene>
    <name evidence="3" type="ORF">RVR_4214</name>
</gene>
<reference evidence="3 4" key="3">
    <citation type="journal article" date="2011" name="Nat. Chem. Biol.">
        <title>Reveromycin A biosynthesis uses RevG and RevJ for stereospecific spiroacetal formation.</title>
        <authorList>
            <person name="Takahashi S."/>
            <person name="Toyoda A."/>
            <person name="Sekiyama Y."/>
            <person name="Takagi H."/>
            <person name="Nogawa T."/>
            <person name="Uramoto M."/>
            <person name="Suzuki R."/>
            <person name="Koshino H."/>
            <person name="Kumano T."/>
            <person name="Panthee S."/>
            <person name="Dairi T."/>
            <person name="Ishikawa J."/>
            <person name="Ikeda H."/>
            <person name="Sakaki Y."/>
            <person name="Osada H."/>
        </authorList>
    </citation>
    <scope>NUCLEOTIDE SEQUENCE [LARGE SCALE GENOMIC DNA]</scope>
    <source>
        <strain evidence="3 4">SN-593</strain>
    </source>
</reference>
<evidence type="ECO:0000256" key="1">
    <source>
        <dbReference type="SAM" id="MobiDB-lite"/>
    </source>
</evidence>
<keyword evidence="2" id="KW-0472">Membrane</keyword>
<feature type="transmembrane region" description="Helical" evidence="2">
    <location>
        <begin position="218"/>
        <end position="244"/>
    </location>
</feature>
<dbReference type="InterPro" id="IPR026898">
    <property type="entry name" value="PrsW"/>
</dbReference>
<feature type="compositionally biased region" description="Pro residues" evidence="1">
    <location>
        <begin position="433"/>
        <end position="442"/>
    </location>
</feature>
<feature type="transmembrane region" description="Helical" evidence="2">
    <location>
        <begin position="140"/>
        <end position="165"/>
    </location>
</feature>
<dbReference type="GO" id="GO:0008233">
    <property type="term" value="F:peptidase activity"/>
    <property type="evidence" value="ECO:0007669"/>
    <property type="project" value="InterPro"/>
</dbReference>
<keyword evidence="4" id="KW-1185">Reference proteome</keyword>
<feature type="transmembrane region" description="Helical" evidence="2">
    <location>
        <begin position="102"/>
        <end position="120"/>
    </location>
</feature>
<dbReference type="PANTHER" id="PTHR36844:SF1">
    <property type="entry name" value="PROTEASE PRSW"/>
    <property type="match status" value="1"/>
</dbReference>
<feature type="transmembrane region" description="Helical" evidence="2">
    <location>
        <begin position="285"/>
        <end position="306"/>
    </location>
</feature>
<reference evidence="3 4" key="2">
    <citation type="journal article" date="2011" name="J. Antibiot.">
        <title>Furaquinocins I and J: novel polyketide isoprenoid hybrid compounds from Streptomyces reveromyceticus SN-593.</title>
        <authorList>
            <person name="Panthee S."/>
            <person name="Takahashi S."/>
            <person name="Takagi H."/>
            <person name="Nogawa T."/>
            <person name="Oowada E."/>
            <person name="Uramoto M."/>
            <person name="Osada H."/>
        </authorList>
    </citation>
    <scope>NUCLEOTIDE SEQUENCE [LARGE SCALE GENOMIC DNA]</scope>
    <source>
        <strain evidence="3 4">SN-593</strain>
    </source>
</reference>
<organism evidence="3 4">
    <name type="scientific">Actinacidiphila reveromycinica</name>
    <dbReference type="NCBI Taxonomy" id="659352"/>
    <lineage>
        <taxon>Bacteria</taxon>
        <taxon>Bacillati</taxon>
        <taxon>Actinomycetota</taxon>
        <taxon>Actinomycetes</taxon>
        <taxon>Kitasatosporales</taxon>
        <taxon>Streptomycetaceae</taxon>
        <taxon>Actinacidiphila</taxon>
    </lineage>
</organism>
<feature type="transmembrane region" description="Helical" evidence="2">
    <location>
        <begin position="177"/>
        <end position="198"/>
    </location>
</feature>
<feature type="region of interest" description="Disordered" evidence="1">
    <location>
        <begin position="433"/>
        <end position="527"/>
    </location>
</feature>